<dbReference type="OrthoDB" id="5522619at2"/>
<organism evidence="3 4">
    <name type="scientific">Bathymodiolus thermophilus thioautotrophic gill symbiont</name>
    <dbReference type="NCBI Taxonomy" id="2360"/>
    <lineage>
        <taxon>Bacteria</taxon>
        <taxon>Pseudomonadati</taxon>
        <taxon>Pseudomonadota</taxon>
        <taxon>Gammaproteobacteria</taxon>
        <taxon>sulfur-oxidizing symbionts</taxon>
    </lineage>
</organism>
<keyword evidence="5" id="KW-1185">Reference proteome</keyword>
<keyword evidence="1" id="KW-0732">Signal</keyword>
<evidence type="ECO:0000313" key="4">
    <source>
        <dbReference type="Proteomes" id="UP000182798"/>
    </source>
</evidence>
<dbReference type="EMBL" id="CAESAQ020000060">
    <property type="protein sequence ID" value="CAB5500571.1"/>
    <property type="molecule type" value="Genomic_DNA"/>
</dbReference>
<dbReference type="Proteomes" id="UP000643672">
    <property type="component" value="Unassembled WGS sequence"/>
</dbReference>
<accession>A0A1J5TWR5</accession>
<reference evidence="2 5" key="3">
    <citation type="submission" date="2020-05" db="EMBL/GenBank/DDBJ databases">
        <authorList>
            <person name="Petersen J."/>
            <person name="Sayavedra L."/>
        </authorList>
    </citation>
    <scope>NUCLEOTIDE SEQUENCE [LARGE SCALE GENOMIC DNA]</scope>
    <source>
        <strain evidence="2">B thermophilus SOXS</strain>
    </source>
</reference>
<comment type="caution">
    <text evidence="3">The sequence shown here is derived from an EMBL/GenBank/DDBJ whole genome shotgun (WGS) entry which is preliminary data.</text>
</comment>
<protein>
    <recommendedName>
        <fullName evidence="6">Lipoprotein</fullName>
    </recommendedName>
</protein>
<dbReference type="RefSeq" id="WP_071563659.1">
    <property type="nucleotide sequence ID" value="NZ_CAESAQ020000060.1"/>
</dbReference>
<dbReference type="PROSITE" id="PS51257">
    <property type="entry name" value="PROKAR_LIPOPROTEIN"/>
    <property type="match status" value="1"/>
</dbReference>
<feature type="chain" id="PRO_5044561942" description="Lipoprotein" evidence="1">
    <location>
        <begin position="23"/>
        <end position="147"/>
    </location>
</feature>
<gene>
    <name evidence="3" type="ORF">BGC33_06015</name>
    <name evidence="2" type="ORF">THERMOS_1233</name>
</gene>
<evidence type="ECO:0008006" key="6">
    <source>
        <dbReference type="Google" id="ProtNLM"/>
    </source>
</evidence>
<dbReference type="AlphaFoldDB" id="A0A1J5TWR5"/>
<dbReference type="Proteomes" id="UP000182798">
    <property type="component" value="Unassembled WGS sequence"/>
</dbReference>
<evidence type="ECO:0000313" key="3">
    <source>
        <dbReference type="EMBL" id="OIR25283.1"/>
    </source>
</evidence>
<dbReference type="EMBL" id="MIQH01000359">
    <property type="protein sequence ID" value="OIR25283.1"/>
    <property type="molecule type" value="Genomic_DNA"/>
</dbReference>
<evidence type="ECO:0000313" key="5">
    <source>
        <dbReference type="Proteomes" id="UP000643672"/>
    </source>
</evidence>
<evidence type="ECO:0000313" key="2">
    <source>
        <dbReference type="EMBL" id="CAB5500571.1"/>
    </source>
</evidence>
<evidence type="ECO:0000256" key="1">
    <source>
        <dbReference type="SAM" id="SignalP"/>
    </source>
</evidence>
<reference evidence="3" key="2">
    <citation type="journal article" date="2017" name="Stand. Genomic Sci.">
        <title>Genome sequence of the sulfur-oxidizing Bathymodiolus thermophilus gill endosymbiont.</title>
        <authorList>
            <person name="Ponnudurai R."/>
            <person name="Sayavedra L."/>
            <person name="Kleiner M."/>
            <person name="Heiden S.E."/>
            <person name="Thurmer A."/>
            <person name="Felbeck H."/>
            <person name="Schluter R."/>
            <person name="Sievert S.M."/>
            <person name="Daniel R."/>
            <person name="Schweder T."/>
            <person name="Markert S."/>
        </authorList>
    </citation>
    <scope>NUCLEOTIDE SEQUENCE</scope>
    <source>
        <strain evidence="3">BAT/CrabSpa'14</strain>
    </source>
</reference>
<proteinExistence type="predicted"/>
<sequence length="147" mass="16653">MLSKITIILLFLSLLVSCQQSPQFVRKKPPIFYLTEHSKDSEYGKNEHKAIKTGGWKETGGHGGQRWFFSMLSGPNGEDITAEREGACCWHKNPTGYKGMVILDKYHVYIGDSAKAITLYLNSYEYQSPKIPVGFGTKIKYNISIQR</sequence>
<feature type="signal peptide" evidence="1">
    <location>
        <begin position="1"/>
        <end position="22"/>
    </location>
</feature>
<name>A0A1J5TWR5_9GAMM</name>
<reference evidence="4" key="1">
    <citation type="submission" date="2016-09" db="EMBL/GenBank/DDBJ databases">
        <title>Genome Sequence of Bathymodiolus thermophilus sulfur-oxidizing gill endosymbiont.</title>
        <authorList>
            <person name="Ponnudurai R."/>
            <person name="Kleiner M."/>
            <person name="Sayavedra L."/>
            <person name="Thuermer A."/>
            <person name="Felbeck H."/>
            <person name="Schlueter R."/>
            <person name="Schweder T."/>
            <person name="Markert S."/>
        </authorList>
    </citation>
    <scope>NUCLEOTIDE SEQUENCE [LARGE SCALE GENOMIC DNA]</scope>
    <source>
        <strain evidence="4">BAT/CrabSpa'14</strain>
    </source>
</reference>